<name>A0ABW4QPK1_9BACT</name>
<protein>
    <submittedName>
        <fullName evidence="6">Outer membrane beta-barrel protein</fullName>
    </submittedName>
</protein>
<keyword evidence="7" id="KW-1185">Reference proteome</keyword>
<dbReference type="PANTHER" id="PTHR40980:SF4">
    <property type="entry name" value="TONB-DEPENDENT RECEPTOR-LIKE BETA-BARREL DOMAIN-CONTAINING PROTEIN"/>
    <property type="match status" value="1"/>
</dbReference>
<dbReference type="SUPFAM" id="SSF56935">
    <property type="entry name" value="Porins"/>
    <property type="match status" value="1"/>
</dbReference>
<feature type="domain" description="Outer membrane protein beta-barrel" evidence="5">
    <location>
        <begin position="378"/>
        <end position="771"/>
    </location>
</feature>
<dbReference type="Gene3D" id="2.170.130.10">
    <property type="entry name" value="TonB-dependent receptor, plug domain"/>
    <property type="match status" value="1"/>
</dbReference>
<dbReference type="EMBL" id="JBHUFD010000001">
    <property type="protein sequence ID" value="MFD1871498.1"/>
    <property type="molecule type" value="Genomic_DNA"/>
</dbReference>
<proteinExistence type="predicted"/>
<accession>A0ABW4QPK1</accession>
<dbReference type="PANTHER" id="PTHR40980">
    <property type="entry name" value="PLUG DOMAIN-CONTAINING PROTEIN"/>
    <property type="match status" value="1"/>
</dbReference>
<sequence length="800" mass="86498">MKHLLTFCLAAAPTMLACAQTTGQVTGRLLDAQQQPVAFVTVLLQALPDTLAVRAAQAGADGRYAFAGVGAGRYRLMATMLGYERYYSSPFELTGGQPSAVLPVAQLRPAAQQLASVQVTGQRPLLEMQGGKLVVNVAASPATAGGTALEALQKVPGLLVMGNRLSLAGREGLTILLDGRTTHYTDVVSVLKDLPSSNIERIEVLSQPGAAYDAAGSAGIINIILKKNAEQGTNGTVGLNGGYGRFGKGGATLDGNHRAGGLNVFGSYGYSYRRTYEQLNTDRALAEVGQPRTYQQQSYQPRTTHVNTARLGADYALSPRQTLGVLLSGYTTRTIVSAENSIAVNEGALGRTDTRSTSRRPTDSYTANLNYKLALSPQGRALTLDADYSRYITANDTRLTNRLQTNLGAATQQLGFEQQTAIRLASAKADYLHPLGTGGKLATGAKISAADIDSQLDFSALAAGGWQPDASRSDHFRYQERIAAAYLSLDQQVAGVQVQAGLRAEQTHSVATSMALDKTVARDYLQLFPSLSLDKPLTKKLGATLGYSHRIDRPSYQDLNPSIVYLDPYSQQRGNPFLRPQLTNSVQAGLTYQKQPMLLLAYTRTTEAISLATAQQDSVLYQTTANLGRLANYSATLNFPISLGKRVSGYGGTIVYYNQYRSEYLGGQYDNGQLSATFYLQTKVSLPKGIGLEVSGFLQTAGVNGLLNYRPFGALNLGVQKSFWHDQAQLRLAATDALFTSQQRGTVRYQDLNVRFFNQTESQQVRLSFTYKLGNQALRAARKRTTSLDEERGRVKTDKE</sequence>
<dbReference type="PROSITE" id="PS51257">
    <property type="entry name" value="PROKAR_LIPOPROTEIN"/>
    <property type="match status" value="1"/>
</dbReference>
<feature type="chain" id="PRO_5046440498" evidence="4">
    <location>
        <begin position="20"/>
        <end position="800"/>
    </location>
</feature>
<dbReference type="InterPro" id="IPR037066">
    <property type="entry name" value="Plug_dom_sf"/>
</dbReference>
<evidence type="ECO:0000256" key="2">
    <source>
        <dbReference type="ARBA" id="ARBA00023136"/>
    </source>
</evidence>
<dbReference type="SUPFAM" id="SSF49452">
    <property type="entry name" value="Starch-binding domain-like"/>
    <property type="match status" value="1"/>
</dbReference>
<organism evidence="6 7">
    <name type="scientific">Hymenobacter bucti</name>
    <dbReference type="NCBI Taxonomy" id="1844114"/>
    <lineage>
        <taxon>Bacteria</taxon>
        <taxon>Pseudomonadati</taxon>
        <taxon>Bacteroidota</taxon>
        <taxon>Cytophagia</taxon>
        <taxon>Cytophagales</taxon>
        <taxon>Hymenobacteraceae</taxon>
        <taxon>Hymenobacter</taxon>
    </lineage>
</organism>
<dbReference type="InterPro" id="IPR013784">
    <property type="entry name" value="Carb-bd-like_fold"/>
</dbReference>
<dbReference type="RefSeq" id="WP_382311815.1">
    <property type="nucleotide sequence ID" value="NZ_JBHUFD010000001.1"/>
</dbReference>
<evidence type="ECO:0000313" key="7">
    <source>
        <dbReference type="Proteomes" id="UP001597197"/>
    </source>
</evidence>
<evidence type="ECO:0000259" key="5">
    <source>
        <dbReference type="Pfam" id="PF14905"/>
    </source>
</evidence>
<dbReference type="Pfam" id="PF13620">
    <property type="entry name" value="CarboxypepD_reg"/>
    <property type="match status" value="1"/>
</dbReference>
<dbReference type="InterPro" id="IPR036942">
    <property type="entry name" value="Beta-barrel_TonB_sf"/>
</dbReference>
<keyword evidence="3" id="KW-0998">Cell outer membrane</keyword>
<feature type="signal peptide" evidence="4">
    <location>
        <begin position="1"/>
        <end position="19"/>
    </location>
</feature>
<dbReference type="Proteomes" id="UP001597197">
    <property type="component" value="Unassembled WGS sequence"/>
</dbReference>
<dbReference type="Gene3D" id="2.60.40.1120">
    <property type="entry name" value="Carboxypeptidase-like, regulatory domain"/>
    <property type="match status" value="1"/>
</dbReference>
<evidence type="ECO:0000313" key="6">
    <source>
        <dbReference type="EMBL" id="MFD1871498.1"/>
    </source>
</evidence>
<reference evidence="7" key="1">
    <citation type="journal article" date="2019" name="Int. J. Syst. Evol. Microbiol.">
        <title>The Global Catalogue of Microorganisms (GCM) 10K type strain sequencing project: providing services to taxonomists for standard genome sequencing and annotation.</title>
        <authorList>
            <consortium name="The Broad Institute Genomics Platform"/>
            <consortium name="The Broad Institute Genome Sequencing Center for Infectious Disease"/>
            <person name="Wu L."/>
            <person name="Ma J."/>
        </authorList>
    </citation>
    <scope>NUCLEOTIDE SEQUENCE [LARGE SCALE GENOMIC DNA]</scope>
    <source>
        <strain evidence="7">CGMCC 1.15795</strain>
    </source>
</reference>
<dbReference type="Pfam" id="PF14905">
    <property type="entry name" value="OMP_b-brl_3"/>
    <property type="match status" value="1"/>
</dbReference>
<dbReference type="InterPro" id="IPR041700">
    <property type="entry name" value="OMP_b-brl_3"/>
</dbReference>
<evidence type="ECO:0000256" key="3">
    <source>
        <dbReference type="ARBA" id="ARBA00023237"/>
    </source>
</evidence>
<keyword evidence="2" id="KW-0472">Membrane</keyword>
<evidence type="ECO:0000256" key="1">
    <source>
        <dbReference type="ARBA" id="ARBA00004442"/>
    </source>
</evidence>
<comment type="caution">
    <text evidence="6">The sequence shown here is derived from an EMBL/GenBank/DDBJ whole genome shotgun (WGS) entry which is preliminary data.</text>
</comment>
<dbReference type="Gene3D" id="2.40.170.20">
    <property type="entry name" value="TonB-dependent receptor, beta-barrel domain"/>
    <property type="match status" value="1"/>
</dbReference>
<gene>
    <name evidence="6" type="ORF">ACFSDX_03615</name>
</gene>
<comment type="subcellular location">
    <subcellularLocation>
        <location evidence="1">Cell outer membrane</location>
    </subcellularLocation>
</comment>
<keyword evidence="4" id="KW-0732">Signal</keyword>
<evidence type="ECO:0000256" key="4">
    <source>
        <dbReference type="SAM" id="SignalP"/>
    </source>
</evidence>